<dbReference type="Proteomes" id="UP000694620">
    <property type="component" value="Chromosome 3"/>
</dbReference>
<proteinExistence type="predicted"/>
<sequence>MHFILIFFFQVTYALYHFNRKLTLEPKVTINARIVIVGASDTGIACLEKLIFRPHLKFNNITLISTHGIPTSDNCDLHMFLASSHCYNDKDYALLSPQSWVNVVIGKMKRIDRAAKHVVLSEGRKVPYDHLILCTGEQYQVCNPTGVDINKLLTNRELSVNLNQIYTGQVPSNLFTIKDKEDCLNAYIWLQDNFTDREGNVIVYGNTLDAYTTVEALLSLGVMGSRIHLVEPPLETNVTCFNNFTVESAVDEALKKSAVTVYKNGILAQWNDGNNPEPIMSASFTTDTKPFKLPCSVFINFYKKKVAYETFKAINDACLVYDGKLVIDSNFHTNDPAIRAAGPLTKFAQRYHADGWSHSIFNSKEVGYQLATILLPFFDPTLPVEDPPEDPERLIPMYPVPKIQGCKLPGGYYYLHVAKPGLSTPLAAQMSHAKYGTEIITGSAQTGNYFRLHLNQYSMVETITCLSTEPFPSSNYICLYGQNEQLLNRLCDRLEDGLITDLYR</sequence>
<dbReference type="InterPro" id="IPR038884">
    <property type="entry name" value="CFAP61"/>
</dbReference>
<dbReference type="InterPro" id="IPR056299">
    <property type="entry name" value="CFAP61_dimer"/>
</dbReference>
<dbReference type="Pfam" id="PF23150">
    <property type="entry name" value="CFAP61_dimer"/>
    <property type="match status" value="1"/>
</dbReference>
<accession>A0A8C4RPI5</accession>
<reference evidence="2" key="3">
    <citation type="submission" date="2025-09" db="UniProtKB">
        <authorList>
            <consortium name="Ensembl"/>
        </authorList>
    </citation>
    <scope>IDENTIFICATION</scope>
</reference>
<dbReference type="GeneTree" id="ENSGT00390000004987"/>
<dbReference type="InterPro" id="IPR036188">
    <property type="entry name" value="FAD/NAD-bd_sf"/>
</dbReference>
<reference evidence="2" key="1">
    <citation type="submission" date="2021-06" db="EMBL/GenBank/DDBJ databases">
        <authorList>
            <consortium name="Wellcome Sanger Institute Data Sharing"/>
        </authorList>
    </citation>
    <scope>NUCLEOTIDE SEQUENCE [LARGE SCALE GENOMIC DNA]</scope>
</reference>
<gene>
    <name evidence="2" type="primary">CFAP61</name>
</gene>
<organism evidence="2 3">
    <name type="scientific">Erpetoichthys calabaricus</name>
    <name type="common">Rope fish</name>
    <name type="synonym">Calamoichthys calabaricus</name>
    <dbReference type="NCBI Taxonomy" id="27687"/>
    <lineage>
        <taxon>Eukaryota</taxon>
        <taxon>Metazoa</taxon>
        <taxon>Chordata</taxon>
        <taxon>Craniata</taxon>
        <taxon>Vertebrata</taxon>
        <taxon>Euteleostomi</taxon>
        <taxon>Actinopterygii</taxon>
        <taxon>Polypteriformes</taxon>
        <taxon>Polypteridae</taxon>
        <taxon>Erpetoichthys</taxon>
    </lineage>
</organism>
<evidence type="ECO:0000313" key="3">
    <source>
        <dbReference type="Proteomes" id="UP000694620"/>
    </source>
</evidence>
<dbReference type="PANTHER" id="PTHR21178:SF8">
    <property type="entry name" value="CILIA- AND FLAGELLA-ASSOCIATED PROTEIN 61"/>
    <property type="match status" value="1"/>
</dbReference>
<dbReference type="AlphaFoldDB" id="A0A8C4RPI5"/>
<dbReference type="PANTHER" id="PTHR21178">
    <property type="entry name" value="CILIA- AND FLAGELLA-ASSOCIATED PROTEIN 61"/>
    <property type="match status" value="1"/>
</dbReference>
<dbReference type="SUPFAM" id="SSF51905">
    <property type="entry name" value="FAD/NAD(P)-binding domain"/>
    <property type="match status" value="1"/>
</dbReference>
<name>A0A8C4RPI5_ERPCA</name>
<dbReference type="Ensembl" id="ENSECRT00000004906.1">
    <property type="protein sequence ID" value="ENSECRP00000004824.1"/>
    <property type="gene ID" value="ENSECRG00000003266.1"/>
</dbReference>
<feature type="domain" description="CFAP61 dimerisation" evidence="1">
    <location>
        <begin position="396"/>
        <end position="503"/>
    </location>
</feature>
<protein>
    <submittedName>
        <fullName evidence="2">Cilia and flagella associated protein 61</fullName>
    </submittedName>
</protein>
<evidence type="ECO:0000313" key="2">
    <source>
        <dbReference type="Ensembl" id="ENSECRP00000004824.1"/>
    </source>
</evidence>
<evidence type="ECO:0000259" key="1">
    <source>
        <dbReference type="Pfam" id="PF23150"/>
    </source>
</evidence>
<dbReference type="Gene3D" id="3.50.50.60">
    <property type="entry name" value="FAD/NAD(P)-binding domain"/>
    <property type="match status" value="2"/>
</dbReference>
<reference evidence="2" key="2">
    <citation type="submission" date="2025-08" db="UniProtKB">
        <authorList>
            <consortium name="Ensembl"/>
        </authorList>
    </citation>
    <scope>IDENTIFICATION</scope>
</reference>
<keyword evidence="3" id="KW-1185">Reference proteome</keyword>